<keyword evidence="2" id="KW-1185">Reference proteome</keyword>
<gene>
    <name evidence="1" type="ORF">AVEN_23573_1</name>
</gene>
<proteinExistence type="predicted"/>
<evidence type="ECO:0000313" key="2">
    <source>
        <dbReference type="Proteomes" id="UP000499080"/>
    </source>
</evidence>
<evidence type="ECO:0000313" key="1">
    <source>
        <dbReference type="EMBL" id="GBN11593.1"/>
    </source>
</evidence>
<dbReference type="EMBL" id="BGPR01005591">
    <property type="protein sequence ID" value="GBN11593.1"/>
    <property type="molecule type" value="Genomic_DNA"/>
</dbReference>
<comment type="caution">
    <text evidence="1">The sequence shown here is derived from an EMBL/GenBank/DDBJ whole genome shotgun (WGS) entry which is preliminary data.</text>
</comment>
<reference evidence="1 2" key="1">
    <citation type="journal article" date="2019" name="Sci. Rep.">
        <title>Orb-weaving spider Araneus ventricosus genome elucidates the spidroin gene catalogue.</title>
        <authorList>
            <person name="Kono N."/>
            <person name="Nakamura H."/>
            <person name="Ohtoshi R."/>
            <person name="Moran D.A.P."/>
            <person name="Shinohara A."/>
            <person name="Yoshida Y."/>
            <person name="Fujiwara M."/>
            <person name="Mori M."/>
            <person name="Tomita M."/>
            <person name="Arakawa K."/>
        </authorList>
    </citation>
    <scope>NUCLEOTIDE SEQUENCE [LARGE SCALE GENOMIC DNA]</scope>
</reference>
<name>A0A4Y2LCG7_ARAVE</name>
<sequence length="110" mass="12177">MLSGFEPGYLRPRSLATCYRDPGEIRRIFRVDHGEMTPEIGPPLHTSTPAGGRLSPYAWFNMQQAHIHGGYSVESGFNLESSDPDVEALPLGHRDPEAVQMSTLLQLSLI</sequence>
<protein>
    <submittedName>
        <fullName evidence="1">Uncharacterized protein</fullName>
    </submittedName>
</protein>
<dbReference type="AlphaFoldDB" id="A0A4Y2LCG7"/>
<dbReference type="Proteomes" id="UP000499080">
    <property type="component" value="Unassembled WGS sequence"/>
</dbReference>
<organism evidence="1 2">
    <name type="scientific">Araneus ventricosus</name>
    <name type="common">Orbweaver spider</name>
    <name type="synonym">Epeira ventricosa</name>
    <dbReference type="NCBI Taxonomy" id="182803"/>
    <lineage>
        <taxon>Eukaryota</taxon>
        <taxon>Metazoa</taxon>
        <taxon>Ecdysozoa</taxon>
        <taxon>Arthropoda</taxon>
        <taxon>Chelicerata</taxon>
        <taxon>Arachnida</taxon>
        <taxon>Araneae</taxon>
        <taxon>Araneomorphae</taxon>
        <taxon>Entelegynae</taxon>
        <taxon>Araneoidea</taxon>
        <taxon>Araneidae</taxon>
        <taxon>Araneus</taxon>
    </lineage>
</organism>
<accession>A0A4Y2LCG7</accession>